<gene>
    <name evidence="2" type="ORF">SPAPADRAFT_62486</name>
</gene>
<dbReference type="GeneID" id="18874343"/>
<feature type="region of interest" description="Disordered" evidence="1">
    <location>
        <begin position="1"/>
        <end position="55"/>
    </location>
</feature>
<dbReference type="OrthoDB" id="4022097at2759"/>
<dbReference type="AlphaFoldDB" id="G3AS30"/>
<evidence type="ECO:0000313" key="3">
    <source>
        <dbReference type="Proteomes" id="UP000000709"/>
    </source>
</evidence>
<keyword evidence="3" id="KW-1185">Reference proteome</keyword>
<reference evidence="2 3" key="1">
    <citation type="journal article" date="2011" name="Proc. Natl. Acad. Sci. U.S.A.">
        <title>Comparative genomics of xylose-fermenting fungi for enhanced biofuel production.</title>
        <authorList>
            <person name="Wohlbach D.J."/>
            <person name="Kuo A."/>
            <person name="Sato T.K."/>
            <person name="Potts K.M."/>
            <person name="Salamov A.A."/>
            <person name="LaButti K.M."/>
            <person name="Sun H."/>
            <person name="Clum A."/>
            <person name="Pangilinan J.L."/>
            <person name="Lindquist E.A."/>
            <person name="Lucas S."/>
            <person name="Lapidus A."/>
            <person name="Jin M."/>
            <person name="Gunawan C."/>
            <person name="Balan V."/>
            <person name="Dale B.E."/>
            <person name="Jeffries T.W."/>
            <person name="Zinkel R."/>
            <person name="Barry K.W."/>
            <person name="Grigoriev I.V."/>
            <person name="Gasch A.P."/>
        </authorList>
    </citation>
    <scope>NUCLEOTIDE SEQUENCE [LARGE SCALE GENOMIC DNA]</scope>
    <source>
        <strain evidence="3">NRRL Y-27907 / 11-Y1</strain>
    </source>
</reference>
<name>G3AS30_SPAPN</name>
<dbReference type="OMA" id="THAREDK"/>
<feature type="compositionally biased region" description="Polar residues" evidence="1">
    <location>
        <begin position="11"/>
        <end position="28"/>
    </location>
</feature>
<feature type="region of interest" description="Disordered" evidence="1">
    <location>
        <begin position="93"/>
        <end position="117"/>
    </location>
</feature>
<dbReference type="HOGENOM" id="CLU_151453_0_0_1"/>
<feature type="compositionally biased region" description="Polar residues" evidence="1">
    <location>
        <begin position="93"/>
        <end position="102"/>
    </location>
</feature>
<accession>G3AS30</accession>
<evidence type="ECO:0000313" key="2">
    <source>
        <dbReference type="EMBL" id="EGW31879.1"/>
    </source>
</evidence>
<feature type="compositionally biased region" description="Polar residues" evidence="1">
    <location>
        <begin position="35"/>
        <end position="46"/>
    </location>
</feature>
<dbReference type="Proteomes" id="UP000000709">
    <property type="component" value="Unassembled WGS sequence"/>
</dbReference>
<sequence length="142" mass="15923">MSNDWAAKLAISSSKSTNIPPQNSQNANKPKRKQSTPPSSGSSNKPTPEVESRFNSSEVLDYLNSNHTKYLQLAKQDKEGEQVKIYRSLEASSQWTTTTKPVNPSGKYNAKDVIRNKSGTTNNTLDLLFEINRSIYQQKESR</sequence>
<dbReference type="InParanoid" id="G3AS30"/>
<evidence type="ECO:0000256" key="1">
    <source>
        <dbReference type="SAM" id="MobiDB-lite"/>
    </source>
</evidence>
<organism evidence="3">
    <name type="scientific">Spathaspora passalidarum (strain NRRL Y-27907 / 11-Y1)</name>
    <dbReference type="NCBI Taxonomy" id="619300"/>
    <lineage>
        <taxon>Eukaryota</taxon>
        <taxon>Fungi</taxon>
        <taxon>Dikarya</taxon>
        <taxon>Ascomycota</taxon>
        <taxon>Saccharomycotina</taxon>
        <taxon>Pichiomycetes</taxon>
        <taxon>Debaryomycetaceae</taxon>
        <taxon>Spathaspora</taxon>
    </lineage>
</organism>
<proteinExistence type="predicted"/>
<dbReference type="KEGG" id="spaa:SPAPADRAFT_62486"/>
<dbReference type="RefSeq" id="XP_007376657.1">
    <property type="nucleotide sequence ID" value="XM_007376595.1"/>
</dbReference>
<protein>
    <submittedName>
        <fullName evidence="2">Uncharacterized protein</fullName>
    </submittedName>
</protein>
<dbReference type="eggNOG" id="ENOG502RWVU">
    <property type="taxonomic scope" value="Eukaryota"/>
</dbReference>
<dbReference type="EMBL" id="GL996503">
    <property type="protein sequence ID" value="EGW31879.1"/>
    <property type="molecule type" value="Genomic_DNA"/>
</dbReference>